<protein>
    <submittedName>
        <fullName evidence="1">Uncharacterized protein</fullName>
    </submittedName>
</protein>
<evidence type="ECO:0000313" key="1">
    <source>
        <dbReference type="EMBL" id="NYE37204.1"/>
    </source>
</evidence>
<reference evidence="1 2" key="1">
    <citation type="submission" date="2020-07" db="EMBL/GenBank/DDBJ databases">
        <authorList>
            <person name="Partida-Martinez L."/>
            <person name="Huntemann M."/>
            <person name="Clum A."/>
            <person name="Wang J."/>
            <person name="Palaniappan K."/>
            <person name="Ritter S."/>
            <person name="Chen I.-M."/>
            <person name="Stamatis D."/>
            <person name="Reddy T."/>
            <person name="O'Malley R."/>
            <person name="Daum C."/>
            <person name="Shapiro N."/>
            <person name="Ivanova N."/>
            <person name="Kyrpides N."/>
            <person name="Woyke T."/>
        </authorList>
    </citation>
    <scope>NUCLEOTIDE SEQUENCE [LARGE SCALE GENOMIC DNA]</scope>
    <source>
        <strain evidence="1 2">AT2.17</strain>
    </source>
</reference>
<gene>
    <name evidence="1" type="ORF">F4692_002337</name>
</gene>
<comment type="caution">
    <text evidence="1">The sequence shown here is derived from an EMBL/GenBank/DDBJ whole genome shotgun (WGS) entry which is preliminary data.</text>
</comment>
<proteinExistence type="predicted"/>
<dbReference type="EMBL" id="JACCBW010000002">
    <property type="protein sequence ID" value="NYE37204.1"/>
    <property type="molecule type" value="Genomic_DNA"/>
</dbReference>
<keyword evidence="2" id="KW-1185">Reference proteome</keyword>
<dbReference type="RefSeq" id="WP_179619775.1">
    <property type="nucleotide sequence ID" value="NZ_JACCBW010000002.1"/>
</dbReference>
<accession>A0A7Y9H3B5</accession>
<dbReference type="AlphaFoldDB" id="A0A7Y9H3B5"/>
<dbReference type="Proteomes" id="UP000549911">
    <property type="component" value="Unassembled WGS sequence"/>
</dbReference>
<sequence length="205" mass="22248">MTTEAPRLPSLSTSDTQWLVNEATKVLIDLGHTPHVVEGVALGMDDGRTVGLDDLARTTSSRTSPSSRRADPRVTTSWVEFLDGPDAYGAARVTVLPELLRRMRIPFASHGVLVAVPTTFELWVHVPVDDAVVDTAVVDTAVAMSWLALRTFAEEPYPISPDVYLVSPDTKAVRVVRPDERGCDVDERAMSGLLQAMRADLPDAG</sequence>
<evidence type="ECO:0000313" key="2">
    <source>
        <dbReference type="Proteomes" id="UP000549911"/>
    </source>
</evidence>
<organism evidence="1 2">
    <name type="scientific">Nocardioides cavernae</name>
    <dbReference type="NCBI Taxonomy" id="1921566"/>
    <lineage>
        <taxon>Bacteria</taxon>
        <taxon>Bacillati</taxon>
        <taxon>Actinomycetota</taxon>
        <taxon>Actinomycetes</taxon>
        <taxon>Propionibacteriales</taxon>
        <taxon>Nocardioidaceae</taxon>
        <taxon>Nocardioides</taxon>
    </lineage>
</organism>
<reference evidence="1 2" key="2">
    <citation type="submission" date="2020-08" db="EMBL/GenBank/DDBJ databases">
        <title>The Agave Microbiome: Exploring the role of microbial communities in plant adaptations to desert environments.</title>
        <authorList>
            <person name="Partida-Martinez L.P."/>
        </authorList>
    </citation>
    <scope>NUCLEOTIDE SEQUENCE [LARGE SCALE GENOMIC DNA]</scope>
    <source>
        <strain evidence="1 2">AT2.17</strain>
    </source>
</reference>
<name>A0A7Y9H3B5_9ACTN</name>